<dbReference type="Gene3D" id="3.40.50.300">
    <property type="entry name" value="P-loop containing nucleotide triphosphate hydrolases"/>
    <property type="match status" value="1"/>
</dbReference>
<sequence>MALFVVAFERRHCPSTRSRRRLSHRVRTLWERAALSGEIPSPLDVPEGCRFRTRCRYAQDACAQGEPELREASPGHFVACWYAPGYEG</sequence>
<dbReference type="InterPro" id="IPR013563">
    <property type="entry name" value="Oligopep_ABC_C"/>
</dbReference>
<dbReference type="GO" id="GO:0015833">
    <property type="term" value="P:peptide transport"/>
    <property type="evidence" value="ECO:0007669"/>
    <property type="project" value="InterPro"/>
</dbReference>
<dbReference type="Proteomes" id="UP000593735">
    <property type="component" value="Chromosome"/>
</dbReference>
<dbReference type="NCBIfam" id="TIGR01727">
    <property type="entry name" value="oligo_HPY"/>
    <property type="match status" value="1"/>
</dbReference>
<keyword evidence="1" id="KW-0813">Transport</keyword>
<keyword evidence="3" id="KW-0067">ATP-binding</keyword>
<gene>
    <name evidence="5" type="ORF">INP52_07625</name>
</gene>
<evidence type="ECO:0000259" key="4">
    <source>
        <dbReference type="Pfam" id="PF08352"/>
    </source>
</evidence>
<organism evidence="5 6">
    <name type="scientific">Thermophilibacter immobilis</name>
    <dbReference type="NCBI Taxonomy" id="2779519"/>
    <lineage>
        <taxon>Bacteria</taxon>
        <taxon>Bacillati</taxon>
        <taxon>Actinomycetota</taxon>
        <taxon>Coriobacteriia</taxon>
        <taxon>Coriobacteriales</taxon>
        <taxon>Atopobiaceae</taxon>
        <taxon>Thermophilibacter</taxon>
    </lineage>
</organism>
<dbReference type="Pfam" id="PF08352">
    <property type="entry name" value="oligo_HPY"/>
    <property type="match status" value="1"/>
</dbReference>
<reference evidence="5 6" key="1">
    <citation type="submission" date="2020-10" db="EMBL/GenBank/DDBJ databases">
        <title>Olsenella immobilis sp.nov., isolated from the mud in a fermentation cellar used for the production of Chinese strong-flavoured liquor.</title>
        <authorList>
            <person name="Lu L."/>
        </authorList>
    </citation>
    <scope>NUCLEOTIDE SEQUENCE [LARGE SCALE GENOMIC DNA]</scope>
    <source>
        <strain evidence="5 6">LZLJ-2</strain>
    </source>
</reference>
<evidence type="ECO:0000313" key="6">
    <source>
        <dbReference type="Proteomes" id="UP000593735"/>
    </source>
</evidence>
<proteinExistence type="predicted"/>
<dbReference type="InterPro" id="IPR027417">
    <property type="entry name" value="P-loop_NTPase"/>
</dbReference>
<dbReference type="EMBL" id="CP063767">
    <property type="protein sequence ID" value="QOY61611.1"/>
    <property type="molecule type" value="Genomic_DNA"/>
</dbReference>
<evidence type="ECO:0000313" key="5">
    <source>
        <dbReference type="EMBL" id="QOY61611.1"/>
    </source>
</evidence>
<keyword evidence="6" id="KW-1185">Reference proteome</keyword>
<evidence type="ECO:0000256" key="2">
    <source>
        <dbReference type="ARBA" id="ARBA00022741"/>
    </source>
</evidence>
<dbReference type="AlphaFoldDB" id="A0A7S7MA84"/>
<accession>A0A7S7MA84</accession>
<protein>
    <recommendedName>
        <fullName evidence="4">Oligopeptide/dipeptide ABC transporter C-terminal domain-containing protein</fullName>
    </recommendedName>
</protein>
<name>A0A7S7MA84_9ACTN</name>
<keyword evidence="2" id="KW-0547">Nucleotide-binding</keyword>
<evidence type="ECO:0000256" key="1">
    <source>
        <dbReference type="ARBA" id="ARBA00022448"/>
    </source>
</evidence>
<dbReference type="GO" id="GO:0005524">
    <property type="term" value="F:ATP binding"/>
    <property type="evidence" value="ECO:0007669"/>
    <property type="project" value="UniProtKB-KW"/>
</dbReference>
<dbReference type="KEGG" id="tio:INP52_07625"/>
<feature type="domain" description="Oligopeptide/dipeptide ABC transporter C-terminal" evidence="4">
    <location>
        <begin position="32"/>
        <end position="62"/>
    </location>
</feature>
<evidence type="ECO:0000256" key="3">
    <source>
        <dbReference type="ARBA" id="ARBA00022840"/>
    </source>
</evidence>